<dbReference type="Pfam" id="PF13845">
    <property type="entry name" value="Septum_form"/>
    <property type="match status" value="1"/>
</dbReference>
<dbReference type="EMBL" id="JAVREJ010000001">
    <property type="protein sequence ID" value="MDT0348398.1"/>
    <property type="molecule type" value="Genomic_DNA"/>
</dbReference>
<sequence length="443" mass="46010">MMTNVMDLRNAPQRRSAGSPVTAPRFDGPPRGTRPRPASAELAAPRRLAAGVLAGALTMLVVALLDTVTGAQVPVLGSFASLPAPAAQQELAAVALPPSTPGTCLSWTRADASDTQAVDCAQAHLFEQAGTVLLADQTDLPDDGRWRQLVRERCDPVVKQYLNGRFDPDGRFRIGALKPSPAKWAQGDRELRCGLQSSSRSGALYPIAGKAVEQDQAAVHDPGTCLGIDGRTIGDPVDCTGPHAVEAVGVVDMAKKFDADEFPAVDEQDEFLQTECTKVATKYAGGDDVIGDKKLTVYWDNLTEDSWKAGTRRVNCNLAALLPDRSGFAPVTGTVRGPVTVSDTAAPPATNSPKPGVPAQVPPVEPVPTSAPEPSPTEPAPTGTPTPTGTDAPPLDSTPTSTTPDDETPVPVPDPAELPAQPTLPKPPLSPAPNLASLVGGGA</sequence>
<dbReference type="RefSeq" id="WP_311554289.1">
    <property type="nucleotide sequence ID" value="NZ_JAVREJ010000001.1"/>
</dbReference>
<evidence type="ECO:0000256" key="2">
    <source>
        <dbReference type="SAM" id="Phobius"/>
    </source>
</evidence>
<feature type="compositionally biased region" description="Pro residues" evidence="1">
    <location>
        <begin position="410"/>
        <end position="431"/>
    </location>
</feature>
<dbReference type="Proteomes" id="UP001183202">
    <property type="component" value="Unassembled WGS sequence"/>
</dbReference>
<evidence type="ECO:0000313" key="5">
    <source>
        <dbReference type="Proteomes" id="UP001183202"/>
    </source>
</evidence>
<organism evidence="4 5">
    <name type="scientific">Pseudonocardia charpentierae</name>
    <dbReference type="NCBI Taxonomy" id="3075545"/>
    <lineage>
        <taxon>Bacteria</taxon>
        <taxon>Bacillati</taxon>
        <taxon>Actinomycetota</taxon>
        <taxon>Actinomycetes</taxon>
        <taxon>Pseudonocardiales</taxon>
        <taxon>Pseudonocardiaceae</taxon>
        <taxon>Pseudonocardia</taxon>
    </lineage>
</organism>
<proteinExistence type="predicted"/>
<accession>A0ABU2N5Q4</accession>
<feature type="region of interest" description="Disordered" evidence="1">
    <location>
        <begin position="339"/>
        <end position="443"/>
    </location>
</feature>
<feature type="region of interest" description="Disordered" evidence="1">
    <location>
        <begin position="1"/>
        <end position="40"/>
    </location>
</feature>
<keyword evidence="2" id="KW-0812">Transmembrane</keyword>
<keyword evidence="2" id="KW-1133">Transmembrane helix</keyword>
<keyword evidence="5" id="KW-1185">Reference proteome</keyword>
<gene>
    <name evidence="4" type="ORF">RM445_02535</name>
</gene>
<dbReference type="InterPro" id="IPR026004">
    <property type="entry name" value="Septum_form"/>
</dbReference>
<feature type="transmembrane region" description="Helical" evidence="2">
    <location>
        <begin position="48"/>
        <end position="65"/>
    </location>
</feature>
<name>A0ABU2N5Q4_9PSEU</name>
<evidence type="ECO:0000313" key="4">
    <source>
        <dbReference type="EMBL" id="MDT0348398.1"/>
    </source>
</evidence>
<evidence type="ECO:0000259" key="3">
    <source>
        <dbReference type="Pfam" id="PF13845"/>
    </source>
</evidence>
<keyword evidence="2" id="KW-0472">Membrane</keyword>
<feature type="domain" description="Septum formation-related" evidence="3">
    <location>
        <begin position="101"/>
        <end position="316"/>
    </location>
</feature>
<reference evidence="5" key="1">
    <citation type="submission" date="2023-07" db="EMBL/GenBank/DDBJ databases">
        <title>30 novel species of actinomycetes from the DSMZ collection.</title>
        <authorList>
            <person name="Nouioui I."/>
        </authorList>
    </citation>
    <scope>NUCLEOTIDE SEQUENCE [LARGE SCALE GENOMIC DNA]</scope>
    <source>
        <strain evidence="5">DSM 45834</strain>
    </source>
</reference>
<comment type="caution">
    <text evidence="4">The sequence shown here is derived from an EMBL/GenBank/DDBJ whole genome shotgun (WGS) entry which is preliminary data.</text>
</comment>
<feature type="compositionally biased region" description="Low complexity" evidence="1">
    <location>
        <begin position="432"/>
        <end position="443"/>
    </location>
</feature>
<evidence type="ECO:0000256" key="1">
    <source>
        <dbReference type="SAM" id="MobiDB-lite"/>
    </source>
</evidence>
<feature type="compositionally biased region" description="Pro residues" evidence="1">
    <location>
        <begin position="360"/>
        <end position="384"/>
    </location>
</feature>
<feature type="compositionally biased region" description="Low complexity" evidence="1">
    <location>
        <begin position="385"/>
        <end position="403"/>
    </location>
</feature>
<protein>
    <submittedName>
        <fullName evidence="4">Septum formation family protein</fullName>
    </submittedName>
</protein>